<comment type="caution">
    <text evidence="2">The sequence shown here is derived from an EMBL/GenBank/DDBJ whole genome shotgun (WGS) entry which is preliminary data.</text>
</comment>
<organism evidence="2 3">
    <name type="scientific">Exilibacterium tricleocarpae</name>
    <dbReference type="NCBI Taxonomy" id="2591008"/>
    <lineage>
        <taxon>Bacteria</taxon>
        <taxon>Pseudomonadati</taxon>
        <taxon>Pseudomonadota</taxon>
        <taxon>Gammaproteobacteria</taxon>
        <taxon>Cellvibrionales</taxon>
        <taxon>Cellvibrionaceae</taxon>
        <taxon>Exilibacterium</taxon>
    </lineage>
</organism>
<dbReference type="OrthoDB" id="9769898at2"/>
<dbReference type="PANTHER" id="PTHR33361">
    <property type="entry name" value="GLR0591 PROTEIN"/>
    <property type="match status" value="1"/>
</dbReference>
<keyword evidence="1" id="KW-0732">Signal</keyword>
<dbReference type="Proteomes" id="UP000319732">
    <property type="component" value="Unassembled WGS sequence"/>
</dbReference>
<dbReference type="AlphaFoldDB" id="A0A545U4G5"/>
<evidence type="ECO:0000313" key="2">
    <source>
        <dbReference type="EMBL" id="TQV84293.1"/>
    </source>
</evidence>
<proteinExistence type="predicted"/>
<reference evidence="2 3" key="1">
    <citation type="submission" date="2019-06" db="EMBL/GenBank/DDBJ databases">
        <title>Whole genome sequence for Cellvibrionaceae sp. R142.</title>
        <authorList>
            <person name="Wang G."/>
        </authorList>
    </citation>
    <scope>NUCLEOTIDE SEQUENCE [LARGE SCALE GENOMIC DNA]</scope>
    <source>
        <strain evidence="2 3">R142</strain>
    </source>
</reference>
<evidence type="ECO:0000256" key="1">
    <source>
        <dbReference type="SAM" id="SignalP"/>
    </source>
</evidence>
<dbReference type="Pfam" id="PF05960">
    <property type="entry name" value="DUF885"/>
    <property type="match status" value="1"/>
</dbReference>
<dbReference type="EMBL" id="VHSG01000006">
    <property type="protein sequence ID" value="TQV84293.1"/>
    <property type="molecule type" value="Genomic_DNA"/>
</dbReference>
<feature type="chain" id="PRO_5022160041" evidence="1">
    <location>
        <begin position="25"/>
        <end position="572"/>
    </location>
</feature>
<dbReference type="PANTHER" id="PTHR33361:SF15">
    <property type="entry name" value="DUF885 FAMILY LIPOPROTEIN"/>
    <property type="match status" value="1"/>
</dbReference>
<keyword evidence="3" id="KW-1185">Reference proteome</keyword>
<accession>A0A545U4G5</accession>
<feature type="signal peptide" evidence="1">
    <location>
        <begin position="1"/>
        <end position="24"/>
    </location>
</feature>
<protein>
    <submittedName>
        <fullName evidence="2">DUF885 domain-containing protein</fullName>
    </submittedName>
</protein>
<name>A0A545U4G5_9GAMM</name>
<sequence>MSNKPASKILLSVFIFFSSFSLNAGATTDFQALTDSYIKSWAEFYPSAAFSKGLTSAAFQFEDFSGDRIGHWLQYNREVAARIQAQKSNLSLEQRLNAEVLQRQIKREFERWEHDKVQANHPIWYAELISQALTYILVGDQLAPHEKARALKKRLQGIDKLCHYAINTLRNGSPERTRRSLQVLERTLAFYQNNLPQLTRDWAGDDKQKQLQTATRNTATRINDLLDHIRQQVLPKATLSDYFGVQAYTRKLQIDVDLTPAQLAARAAQEIDDVRRLMAVEARGWWEDNGKKVPEKSLLTAAITTMEENRVDNREDFLDSFVKLTHAAEAFVIKHDLATVPQPRTLYIGLSPDHFSGAAYGGVYPAGPFNPEADTLFYLPTIPDAAPEQQKAGFYRSFNTHFNTMIIAHEMLPGHYMQYKIAVQQAPPVRALFADGVYVEGWGTFSEKLMLDAGWGGGDRLTRLAHLRKRLENATRAYVSVKVHTENWRKQQLLDFATTRGLLAPQFATNLWHRVINNPLQITTYFLGFHGFKSLWREEQDRLGEKFNTKSLVDAVLAAGPIPIDALGGIVR</sequence>
<gene>
    <name evidence="2" type="ORF">FKG94_06455</name>
</gene>
<dbReference type="RefSeq" id="WP_142903372.1">
    <property type="nucleotide sequence ID" value="NZ_ML660089.1"/>
</dbReference>
<evidence type="ECO:0000313" key="3">
    <source>
        <dbReference type="Proteomes" id="UP000319732"/>
    </source>
</evidence>
<dbReference type="InterPro" id="IPR010281">
    <property type="entry name" value="DUF885"/>
</dbReference>